<organism evidence="2 3">
    <name type="scientific">Kingdonia uniflora</name>
    <dbReference type="NCBI Taxonomy" id="39325"/>
    <lineage>
        <taxon>Eukaryota</taxon>
        <taxon>Viridiplantae</taxon>
        <taxon>Streptophyta</taxon>
        <taxon>Embryophyta</taxon>
        <taxon>Tracheophyta</taxon>
        <taxon>Spermatophyta</taxon>
        <taxon>Magnoliopsida</taxon>
        <taxon>Ranunculales</taxon>
        <taxon>Circaeasteraceae</taxon>
        <taxon>Kingdonia</taxon>
    </lineage>
</organism>
<keyword evidence="3" id="KW-1185">Reference proteome</keyword>
<sequence>MAASGSAYADVMEIPACIVGTSSSLVRPPRMKKTVPPSEQTTPVQIPPVGTDGVVADVNMVPPLKKQKKESGKDIQASSKGLSVAWKSAAEVLKLAAAYCGELVRQHDAEKAALQEQFE</sequence>
<protein>
    <submittedName>
        <fullName evidence="2">Uncharacterized protein</fullName>
    </submittedName>
</protein>
<dbReference type="AlphaFoldDB" id="A0A7J7MDH1"/>
<evidence type="ECO:0000313" key="3">
    <source>
        <dbReference type="Proteomes" id="UP000541444"/>
    </source>
</evidence>
<accession>A0A7J7MDH1</accession>
<gene>
    <name evidence="2" type="ORF">GIB67_025870</name>
</gene>
<feature type="region of interest" description="Disordered" evidence="1">
    <location>
        <begin position="27"/>
        <end position="52"/>
    </location>
</feature>
<name>A0A7J7MDH1_9MAGN</name>
<dbReference type="EMBL" id="JACGCM010001604">
    <property type="protein sequence ID" value="KAF6152852.1"/>
    <property type="molecule type" value="Genomic_DNA"/>
</dbReference>
<evidence type="ECO:0000256" key="1">
    <source>
        <dbReference type="SAM" id="MobiDB-lite"/>
    </source>
</evidence>
<reference evidence="2 3" key="1">
    <citation type="journal article" date="2020" name="IScience">
        <title>Genome Sequencing of the Endangered Kingdonia uniflora (Circaeasteraceae, Ranunculales) Reveals Potential Mechanisms of Evolutionary Specialization.</title>
        <authorList>
            <person name="Sun Y."/>
            <person name="Deng T."/>
            <person name="Zhang A."/>
            <person name="Moore M.J."/>
            <person name="Landis J.B."/>
            <person name="Lin N."/>
            <person name="Zhang H."/>
            <person name="Zhang X."/>
            <person name="Huang J."/>
            <person name="Zhang X."/>
            <person name="Sun H."/>
            <person name="Wang H."/>
        </authorList>
    </citation>
    <scope>NUCLEOTIDE SEQUENCE [LARGE SCALE GENOMIC DNA]</scope>
    <source>
        <strain evidence="2">TB1705</strain>
        <tissue evidence="2">Leaf</tissue>
    </source>
</reference>
<comment type="caution">
    <text evidence="2">The sequence shown here is derived from an EMBL/GenBank/DDBJ whole genome shotgun (WGS) entry which is preliminary data.</text>
</comment>
<dbReference type="Proteomes" id="UP000541444">
    <property type="component" value="Unassembled WGS sequence"/>
</dbReference>
<proteinExistence type="predicted"/>
<evidence type="ECO:0000313" key="2">
    <source>
        <dbReference type="EMBL" id="KAF6152852.1"/>
    </source>
</evidence>